<evidence type="ECO:0000313" key="14">
    <source>
        <dbReference type="Proteomes" id="UP001324115"/>
    </source>
</evidence>
<evidence type="ECO:0000256" key="5">
    <source>
        <dbReference type="ARBA" id="ARBA00022847"/>
    </source>
</evidence>
<evidence type="ECO:0000256" key="2">
    <source>
        <dbReference type="ARBA" id="ARBA00005590"/>
    </source>
</evidence>
<feature type="transmembrane region" description="Helical" evidence="11">
    <location>
        <begin position="99"/>
        <end position="123"/>
    </location>
</feature>
<evidence type="ECO:0000256" key="11">
    <source>
        <dbReference type="SAM" id="Phobius"/>
    </source>
</evidence>
<dbReference type="Pfam" id="PF01490">
    <property type="entry name" value="Aa_trans"/>
    <property type="match status" value="2"/>
</dbReference>
<evidence type="ECO:0000259" key="12">
    <source>
        <dbReference type="Pfam" id="PF01490"/>
    </source>
</evidence>
<dbReference type="EMBL" id="JAXUIC010000011">
    <property type="protein sequence ID" value="KAK4562062.1"/>
    <property type="molecule type" value="Genomic_DNA"/>
</dbReference>
<feature type="transmembrane region" description="Helical" evidence="11">
    <location>
        <begin position="940"/>
        <end position="965"/>
    </location>
</feature>
<dbReference type="GO" id="GO:0009734">
    <property type="term" value="P:auxin-activated signaling pathway"/>
    <property type="evidence" value="ECO:0007669"/>
    <property type="project" value="UniProtKB-KW"/>
</dbReference>
<evidence type="ECO:0000256" key="1">
    <source>
        <dbReference type="ARBA" id="ARBA00004127"/>
    </source>
</evidence>
<name>A0AAN7E2W1_QUERU</name>
<feature type="transmembrane region" description="Helical" evidence="11">
    <location>
        <begin position="160"/>
        <end position="182"/>
    </location>
</feature>
<dbReference type="GO" id="GO:0006865">
    <property type="term" value="P:amino acid transport"/>
    <property type="evidence" value="ECO:0007669"/>
    <property type="project" value="UniProtKB-KW"/>
</dbReference>
<feature type="transmembrane region" description="Helical" evidence="11">
    <location>
        <begin position="579"/>
        <end position="601"/>
    </location>
</feature>
<feature type="transmembrane region" description="Helical" evidence="11">
    <location>
        <begin position="72"/>
        <end position="93"/>
    </location>
</feature>
<feature type="domain" description="Amino acid transporter transmembrane" evidence="12">
    <location>
        <begin position="549"/>
        <end position="959"/>
    </location>
</feature>
<feature type="transmembrane region" description="Helical" evidence="11">
    <location>
        <begin position="673"/>
        <end position="693"/>
    </location>
</feature>
<comment type="caution">
    <text evidence="13">The sequence shown here is derived from an EMBL/GenBank/DDBJ whole genome shotgun (WGS) entry which is preliminary data.</text>
</comment>
<keyword evidence="7 11" id="KW-1133">Transmembrane helix</keyword>
<evidence type="ECO:0000313" key="13">
    <source>
        <dbReference type="EMBL" id="KAK4562062.1"/>
    </source>
</evidence>
<keyword evidence="3" id="KW-0813">Transport</keyword>
<keyword evidence="5" id="KW-0769">Symport</keyword>
<organism evidence="13 14">
    <name type="scientific">Quercus rubra</name>
    <name type="common">Northern red oak</name>
    <name type="synonym">Quercus borealis</name>
    <dbReference type="NCBI Taxonomy" id="3512"/>
    <lineage>
        <taxon>Eukaryota</taxon>
        <taxon>Viridiplantae</taxon>
        <taxon>Streptophyta</taxon>
        <taxon>Embryophyta</taxon>
        <taxon>Tracheophyta</taxon>
        <taxon>Spermatophyta</taxon>
        <taxon>Magnoliopsida</taxon>
        <taxon>eudicotyledons</taxon>
        <taxon>Gunneridae</taxon>
        <taxon>Pentapetalae</taxon>
        <taxon>rosids</taxon>
        <taxon>fabids</taxon>
        <taxon>Fagales</taxon>
        <taxon>Fagaceae</taxon>
        <taxon>Quercus</taxon>
    </lineage>
</organism>
<keyword evidence="8 11" id="KW-0472">Membrane</keyword>
<feature type="transmembrane region" description="Helical" evidence="11">
    <location>
        <begin position="790"/>
        <end position="810"/>
    </location>
</feature>
<accession>A0AAN7E2W1</accession>
<keyword evidence="9" id="KW-0927">Auxin signaling pathway</keyword>
<gene>
    <name evidence="13" type="ORF">RGQ29_004787</name>
</gene>
<dbReference type="PANTHER" id="PTHR48017">
    <property type="entry name" value="OS05G0424000 PROTEIN-RELATED"/>
    <property type="match status" value="1"/>
</dbReference>
<proteinExistence type="inferred from homology"/>
<feature type="transmembrane region" description="Helical" evidence="11">
    <location>
        <begin position="552"/>
        <end position="572"/>
    </location>
</feature>
<dbReference type="GO" id="GO:0012505">
    <property type="term" value="C:endomembrane system"/>
    <property type="evidence" value="ECO:0007669"/>
    <property type="project" value="UniProtKB-SubCell"/>
</dbReference>
<evidence type="ECO:0000256" key="8">
    <source>
        <dbReference type="ARBA" id="ARBA00023136"/>
    </source>
</evidence>
<comment type="similarity">
    <text evidence="2">Belongs to the amino acid/polyamine transporter 2 family. Amino acid/auxin permease (AAAP) (TC 2.A.18.1) subfamily.</text>
</comment>
<dbReference type="GO" id="GO:0015293">
    <property type="term" value="F:symporter activity"/>
    <property type="evidence" value="ECO:0007669"/>
    <property type="project" value="UniProtKB-KW"/>
</dbReference>
<sequence>MAEMVEPNYRKVMPLPASPSNTKTLGELMQMITIIDSAPSKDITTSASLQGYQHNPQEAWLPITESRNGNTFFAAFHLLCSGIGLQALFLPVAFATLGWAWGIICLSLAFVWQLYTIFILVRLHESVPGIRYSRYMHLAIVSFGPKLGKLLALFPVLYNSGGTCIILIITGGRTLDLIFKTLCDRDAMCHAKSLTNTEWFLVFTCLAILIAQLPNLNSIAWVSLIGAITVVLYSTLIWTLSIAKDRPIGISYGQSDKLKSNMEKFSDVLNALGIIALTFKGHNIILEIQGTLPSSPKQTSYKSMCTGVTISYIVIAMCQYPLAIAGFWAYGNKVPYSGGQGLLTAFSRIHEPNTSKLIMTSIYLLVLVNCLCTFQVYAMVVFDNLEVRYTSKKNQPCPRWVRTCLRIFYGGLAFFLSVTFPFLGSLAPLVGGATLPLTFAYPCFMWIAMKKPRPNGLVWFINMGLGCFGIVLTILIRRVAMAETVELNSRKVMPVPASPSKTKTLGELMQMIINIDSDPSNDVTTSASSQGYQHNPQEAWLPITESRNGNTFFAAFHLLCSGIGLPALLLPVAFATLGWAWGIICLSLAFVWQLHTIFILVQLHESVLGIRYSRYMHLAIVSFGPKLGKLLALFPVLYNSGGTCIILIITGGRTLDLIFKTLCDRDAMCHAKSLTNTEWFLVFTCLAILIAQLPNLNSVAWVSLIGAITVVLYSTLIWALSIIKDRPIGISYGQSDKLKSNTEKFSDVLNALGIIALAFKGHNVILEIQGTLPSSPKQTSYKSMCTGVTISYIVIAMCQYPLAIGGFWAYGNKVPYSGGQGLLTAFSQTHGPNTSKLIITSIYLLVLVNCLCTFQVYAMVVFDNLEVRYTSKKNRPCPKWFRTCLRIFYGGLAFFLSVTFPFLGSLAPLVGGATLPLTFAYPCFMWIAMKKPRPNGLVWFINMGLGCFGIVLTILIVIAAAWTLADKGLKANFYKP</sequence>
<evidence type="ECO:0000256" key="7">
    <source>
        <dbReference type="ARBA" id="ARBA00022989"/>
    </source>
</evidence>
<feature type="transmembrane region" description="Helical" evidence="11">
    <location>
        <begin position="429"/>
        <end position="449"/>
    </location>
</feature>
<comment type="function">
    <text evidence="10">Carrier protein involved in proton-driven auxin influx. Mediates the formation of auxin gradient from developing leaves (site of auxin biosynthesis) to tips by contributing to the loading of auxin in vascular tissues and facilitating acropetal (base to tip) auxin transport within inner tissues of the root apex, and basipetal (tip to base) auxin transport within outer tissues of the root apex. May be involved in lateral roots and nodules formation.</text>
</comment>
<evidence type="ECO:0000256" key="6">
    <source>
        <dbReference type="ARBA" id="ARBA00022970"/>
    </source>
</evidence>
<evidence type="ECO:0000256" key="3">
    <source>
        <dbReference type="ARBA" id="ARBA00022448"/>
    </source>
</evidence>
<reference evidence="13 14" key="1">
    <citation type="journal article" date="2023" name="G3 (Bethesda)">
        <title>A haplotype-resolved chromosome-scale genome for Quercus rubra L. provides insights into the genetics of adaptive traits for red oak species.</title>
        <authorList>
            <person name="Kapoor B."/>
            <person name="Jenkins J."/>
            <person name="Schmutz J."/>
            <person name="Zhebentyayeva T."/>
            <person name="Kuelheim C."/>
            <person name="Coggeshall M."/>
            <person name="Heim C."/>
            <person name="Lasky J.R."/>
            <person name="Leites L."/>
            <person name="Islam-Faridi N."/>
            <person name="Romero-Severson J."/>
            <person name="DeLeo V.L."/>
            <person name="Lucas S.M."/>
            <person name="Lazic D."/>
            <person name="Gailing O."/>
            <person name="Carlson J."/>
            <person name="Staton M."/>
        </authorList>
    </citation>
    <scope>NUCLEOTIDE SEQUENCE [LARGE SCALE GENOMIC DNA]</scope>
    <source>
        <strain evidence="13">Pseudo-F2</strain>
    </source>
</reference>
<feature type="transmembrane region" description="Helical" evidence="11">
    <location>
        <begin position="883"/>
        <end position="903"/>
    </location>
</feature>
<feature type="transmembrane region" description="Helical" evidence="11">
    <location>
        <begin position="699"/>
        <end position="720"/>
    </location>
</feature>
<feature type="transmembrane region" description="Helical" evidence="11">
    <location>
        <begin position="630"/>
        <end position="652"/>
    </location>
</feature>
<feature type="transmembrane region" description="Helical" evidence="11">
    <location>
        <begin position="310"/>
        <end position="330"/>
    </location>
</feature>
<protein>
    <recommendedName>
        <fullName evidence="12">Amino acid transporter transmembrane domain-containing protein</fullName>
    </recommendedName>
</protein>
<feature type="transmembrane region" description="Helical" evidence="11">
    <location>
        <begin position="456"/>
        <end position="476"/>
    </location>
</feature>
<feature type="transmembrane region" description="Helical" evidence="11">
    <location>
        <begin position="362"/>
        <end position="382"/>
    </location>
</feature>
<feature type="transmembrane region" description="Helical" evidence="11">
    <location>
        <begin position="909"/>
        <end position="928"/>
    </location>
</feature>
<dbReference type="Proteomes" id="UP001324115">
    <property type="component" value="Unassembled WGS sequence"/>
</dbReference>
<feature type="transmembrane region" description="Helical" evidence="11">
    <location>
        <begin position="403"/>
        <end position="423"/>
    </location>
</feature>
<dbReference type="AlphaFoldDB" id="A0AAN7E2W1"/>
<keyword evidence="14" id="KW-1185">Reference proteome</keyword>
<evidence type="ECO:0000256" key="9">
    <source>
        <dbReference type="ARBA" id="ARBA00023294"/>
    </source>
</evidence>
<feature type="domain" description="Amino acid transporter transmembrane" evidence="12">
    <location>
        <begin position="69"/>
        <end position="474"/>
    </location>
</feature>
<dbReference type="InterPro" id="IPR013057">
    <property type="entry name" value="AA_transpt_TM"/>
</dbReference>
<feature type="transmembrane region" description="Helical" evidence="11">
    <location>
        <begin position="837"/>
        <end position="862"/>
    </location>
</feature>
<comment type="subcellular location">
    <subcellularLocation>
        <location evidence="1">Endomembrane system</location>
        <topology evidence="1">Multi-pass membrane protein</topology>
    </subcellularLocation>
</comment>
<evidence type="ECO:0000256" key="4">
    <source>
        <dbReference type="ARBA" id="ARBA00022692"/>
    </source>
</evidence>
<evidence type="ECO:0000256" key="10">
    <source>
        <dbReference type="ARBA" id="ARBA00045588"/>
    </source>
</evidence>
<keyword evidence="4 11" id="KW-0812">Transmembrane</keyword>
<feature type="transmembrane region" description="Helical" evidence="11">
    <location>
        <begin position="219"/>
        <end position="240"/>
    </location>
</feature>
<keyword evidence="6" id="KW-0029">Amino-acid transport</keyword>